<evidence type="ECO:0000256" key="3">
    <source>
        <dbReference type="SAM" id="Phobius"/>
    </source>
</evidence>
<dbReference type="PANTHER" id="PTHR24051:SF6">
    <property type="entry name" value="FIBRONECTIN TYPE-III DOMAIN-CONTAINING PROTEIN-RELATED"/>
    <property type="match status" value="1"/>
</dbReference>
<dbReference type="InterPro" id="IPR013783">
    <property type="entry name" value="Ig-like_fold"/>
</dbReference>
<reference evidence="7" key="1">
    <citation type="submission" date="2025-08" db="UniProtKB">
        <authorList>
            <consortium name="RefSeq"/>
        </authorList>
    </citation>
    <scope>IDENTIFICATION</scope>
</reference>
<feature type="transmembrane region" description="Helical" evidence="3">
    <location>
        <begin position="323"/>
        <end position="345"/>
    </location>
</feature>
<dbReference type="PROSITE" id="PS50853">
    <property type="entry name" value="FN3"/>
    <property type="match status" value="1"/>
</dbReference>
<feature type="signal peptide" evidence="4">
    <location>
        <begin position="1"/>
        <end position="22"/>
    </location>
</feature>
<feature type="chain" id="PRO_5026867409" evidence="4">
    <location>
        <begin position="23"/>
        <end position="606"/>
    </location>
</feature>
<organism evidence="6 7">
    <name type="scientific">Lepidothrix coronata</name>
    <name type="common">blue-crowned manakin</name>
    <dbReference type="NCBI Taxonomy" id="321398"/>
    <lineage>
        <taxon>Eukaryota</taxon>
        <taxon>Metazoa</taxon>
        <taxon>Chordata</taxon>
        <taxon>Craniata</taxon>
        <taxon>Vertebrata</taxon>
        <taxon>Euteleostomi</taxon>
        <taxon>Archelosauria</taxon>
        <taxon>Archosauria</taxon>
        <taxon>Dinosauria</taxon>
        <taxon>Saurischia</taxon>
        <taxon>Theropoda</taxon>
        <taxon>Coelurosauria</taxon>
        <taxon>Aves</taxon>
        <taxon>Neognathae</taxon>
        <taxon>Neoaves</taxon>
        <taxon>Telluraves</taxon>
        <taxon>Australaves</taxon>
        <taxon>Passeriformes</taxon>
        <taxon>Pipridae</taxon>
        <taxon>Lepidothrix</taxon>
    </lineage>
</organism>
<keyword evidence="3" id="KW-0472">Membrane</keyword>
<evidence type="ECO:0000313" key="7">
    <source>
        <dbReference type="RefSeq" id="XP_017674485.1"/>
    </source>
</evidence>
<evidence type="ECO:0000256" key="1">
    <source>
        <dbReference type="ARBA" id="ARBA00022737"/>
    </source>
</evidence>
<dbReference type="RefSeq" id="XP_017674485.1">
    <property type="nucleotide sequence ID" value="XM_017818996.1"/>
</dbReference>
<keyword evidence="1" id="KW-0677">Repeat</keyword>
<dbReference type="PANTHER" id="PTHR24051">
    <property type="entry name" value="SUSHI DOMAIN-CONTAINING PROTEIN 1"/>
    <property type="match status" value="1"/>
</dbReference>
<feature type="domain" description="Fibronectin type-III" evidence="5">
    <location>
        <begin position="217"/>
        <end position="315"/>
    </location>
</feature>
<keyword evidence="2" id="KW-1015">Disulfide bond</keyword>
<dbReference type="Proteomes" id="UP000504624">
    <property type="component" value="Unplaced"/>
</dbReference>
<keyword evidence="4" id="KW-0732">Signal</keyword>
<dbReference type="OrthoDB" id="9208658at2759"/>
<keyword evidence="6" id="KW-1185">Reference proteome</keyword>
<evidence type="ECO:0000313" key="6">
    <source>
        <dbReference type="Proteomes" id="UP000504624"/>
    </source>
</evidence>
<keyword evidence="3" id="KW-1133">Transmembrane helix</keyword>
<dbReference type="InterPro" id="IPR003961">
    <property type="entry name" value="FN3_dom"/>
</dbReference>
<dbReference type="Gene3D" id="2.60.40.10">
    <property type="entry name" value="Immunoglobulins"/>
    <property type="match status" value="1"/>
</dbReference>
<protein>
    <submittedName>
        <fullName evidence="7">Uncharacterized protein LOC108499304</fullName>
    </submittedName>
</protein>
<gene>
    <name evidence="7" type="primary">LOC108499304</name>
</gene>
<sequence length="606" mass="66982">MALQGLALAFLLVLAPLLLARGQMDYDHMDPRVHKEAEICQRPAWWDPRLQMAPARESYTKNEVVTLSCNNGSQPSFTHIKCAERVQPWNYSRSLNADLWLGRKSSDVWIHIEGNIECIDVLQVVPETLKITSTSIKLNWTCMLPDTCQNIRARCRLEGHSSPPCEAKEVKGEEMLQGQEGTFTCPPLQPFTVYSVTISLLPSTILYTRFLRTKESVPDKPENLRLDPTLGSLRWKALPSCKGEITGYQLNITTMRADDDSFLEFKQVLVNQSVTEYTPRQTAGSKYVVTVQGLTTAGAGAASRLEFQAYVLGQPLGPWPGSAVTVVVVVLVLVPLSAGILWFVLSRKKKVLPSKVEEDDYTELQPYENVHEDNYCVIKTFLAQKDAGKCGHAGEPVPKPLPVMESSGDSQSNNQHPLGISCRSVSDISPSQGTAVLPLQPITSEGAGEHQLVVAMTHNSSGIESACLGQPQPFSASQQPFNTTQQPFNTTQQPRTYVAAVLNLTAPMDFVLGNGTWGQGYHNAALRPGWDYTALLRLVRRSPQSEKFTCVCYSFSVVAGQAPGMWHWTVIGLVVLLALLLLTAVILWLVFSRKKKYVPNKAKEDN</sequence>
<evidence type="ECO:0000259" key="5">
    <source>
        <dbReference type="PROSITE" id="PS50853"/>
    </source>
</evidence>
<dbReference type="InterPro" id="IPR036116">
    <property type="entry name" value="FN3_sf"/>
</dbReference>
<dbReference type="InterPro" id="IPR051622">
    <property type="entry name" value="R-tyr_protein_phosphatases"/>
</dbReference>
<dbReference type="AlphaFoldDB" id="A0A6J0HKA0"/>
<feature type="transmembrane region" description="Helical" evidence="3">
    <location>
        <begin position="570"/>
        <end position="591"/>
    </location>
</feature>
<evidence type="ECO:0000256" key="4">
    <source>
        <dbReference type="SAM" id="SignalP"/>
    </source>
</evidence>
<keyword evidence="3" id="KW-0812">Transmembrane</keyword>
<evidence type="ECO:0000256" key="2">
    <source>
        <dbReference type="ARBA" id="ARBA00023157"/>
    </source>
</evidence>
<name>A0A6J0HKA0_9PASS</name>
<accession>A0A6J0HKA0</accession>
<dbReference type="CDD" id="cd00063">
    <property type="entry name" value="FN3"/>
    <property type="match status" value="1"/>
</dbReference>
<dbReference type="GeneID" id="108499304"/>
<dbReference type="SUPFAM" id="SSF49265">
    <property type="entry name" value="Fibronectin type III"/>
    <property type="match status" value="1"/>
</dbReference>
<proteinExistence type="predicted"/>